<gene>
    <name evidence="1" type="ORF">ASJ82_07600</name>
    <name evidence="2" type="ORF">MSCUN_10830</name>
</gene>
<proteinExistence type="predicted"/>
<dbReference type="RefSeq" id="WP_095608416.1">
    <property type="nucleotide sequence ID" value="NZ_LMVN01000011.1"/>
</dbReference>
<accession>A0A2A2HDM9</accession>
<protein>
    <submittedName>
        <fullName evidence="1">Uncharacterized protein</fullName>
    </submittedName>
</protein>
<evidence type="ECO:0000313" key="3">
    <source>
        <dbReference type="Proteomes" id="UP000217528"/>
    </source>
</evidence>
<dbReference type="EMBL" id="LMVN01000011">
    <property type="protein sequence ID" value="PAV07532.1"/>
    <property type="molecule type" value="Genomic_DNA"/>
</dbReference>
<evidence type="ECO:0000313" key="4">
    <source>
        <dbReference type="Proteomes" id="UP000246004"/>
    </source>
</evidence>
<keyword evidence="3" id="KW-1185">Reference proteome</keyword>
<dbReference type="EMBL" id="LWMS01000031">
    <property type="protein sequence ID" value="PWL08152.1"/>
    <property type="molecule type" value="Genomic_DNA"/>
</dbReference>
<evidence type="ECO:0000313" key="2">
    <source>
        <dbReference type="EMBL" id="PWL08152.1"/>
    </source>
</evidence>
<dbReference type="Proteomes" id="UP000246004">
    <property type="component" value="Unassembled WGS sequence"/>
</dbReference>
<comment type="caution">
    <text evidence="1">The sequence shown here is derived from an EMBL/GenBank/DDBJ whole genome shotgun (WGS) entry which is preliminary data.</text>
</comment>
<dbReference type="Proteomes" id="UP000217528">
    <property type="component" value="Unassembled WGS sequence"/>
</dbReference>
<organism evidence="1 3">
    <name type="scientific">Methanosphaera cuniculi</name>
    <dbReference type="NCBI Taxonomy" id="1077256"/>
    <lineage>
        <taxon>Archaea</taxon>
        <taxon>Methanobacteriati</taxon>
        <taxon>Methanobacteriota</taxon>
        <taxon>Methanomada group</taxon>
        <taxon>Methanobacteria</taxon>
        <taxon>Methanobacteriales</taxon>
        <taxon>Methanobacteriaceae</taxon>
        <taxon>Methanosphaera</taxon>
    </lineage>
</organism>
<evidence type="ECO:0000313" key="1">
    <source>
        <dbReference type="EMBL" id="PAV07532.1"/>
    </source>
</evidence>
<name>A0A2A2HDM9_9EURY</name>
<reference evidence="1 3" key="2">
    <citation type="journal article" date="2017" name="BMC Genomics">
        <title>Genomic analysis of methanogenic archaea reveals a shift towards energy conservation.</title>
        <authorList>
            <person name="Gilmore S.P."/>
            <person name="Henske J.K."/>
            <person name="Sexton J.A."/>
            <person name="Solomon K.V."/>
            <person name="Seppala S."/>
            <person name="Yoo J.I."/>
            <person name="Huyett L.M."/>
            <person name="Pressman A."/>
            <person name="Cogan J.Z."/>
            <person name="Kivenson V."/>
            <person name="Peng X."/>
            <person name="Tan Y."/>
            <person name="Valentine D.L."/>
            <person name="O'Malley M.A."/>
        </authorList>
    </citation>
    <scope>NUCLEOTIDE SEQUENCE [LARGE SCALE GENOMIC DNA]</scope>
    <source>
        <strain evidence="1 3">1R-7</strain>
    </source>
</reference>
<sequence length="214" mass="24954">METDTFSKMLCNATNTTPEQGDKNGTCCICGQTTRKGFKKKFSGNFTGADFLLSGEVLCPECHYMVGQSNNLRRTMFLLTHDEFKKFKKKDLKKILFNLPTDKDYYLYLTKTWQKVGYLLMNNARNIKGCKNITTYMDYDKIHFTIPALNEYYKIAQQLRKLKISKKVLENGGYSLYDYKIIHEAYPDCTRSIIRQLSQLRGNPIWELAVYMTD</sequence>
<dbReference type="AlphaFoldDB" id="A0A2A2HDM9"/>
<reference evidence="2 4" key="1">
    <citation type="submission" date="2016-04" db="EMBL/GenBank/DDBJ databases">
        <title>Genome sequence of Methanosphaera cuniculi DSM 4103.</title>
        <authorList>
            <person name="Poehlein A."/>
            <person name="Seedorf H."/>
            <person name="Daniel R."/>
        </authorList>
    </citation>
    <scope>NUCLEOTIDE SEQUENCE [LARGE SCALE GENOMIC DNA]</scope>
    <source>
        <strain evidence="2 4">DSM 4103</strain>
    </source>
</reference>